<dbReference type="InterPro" id="IPR050487">
    <property type="entry name" value="FtsQ_DivIB"/>
</dbReference>
<dbReference type="InterPro" id="IPR013685">
    <property type="entry name" value="POTRA_FtsQ_type"/>
</dbReference>
<dbReference type="Pfam" id="PF08478">
    <property type="entry name" value="POTRA_1"/>
    <property type="match status" value="1"/>
</dbReference>
<evidence type="ECO:0000256" key="4">
    <source>
        <dbReference type="ARBA" id="ARBA00022989"/>
    </source>
</evidence>
<proteinExistence type="predicted"/>
<dbReference type="AlphaFoldDB" id="A0A832DQM2"/>
<reference evidence="7" key="1">
    <citation type="journal article" date="2020" name="mSystems">
        <title>Genome- and Community-Level Interaction Insights into Carbon Utilization and Element Cycling Functions of Hydrothermarchaeota in Hydrothermal Sediment.</title>
        <authorList>
            <person name="Zhou Z."/>
            <person name="Liu Y."/>
            <person name="Xu W."/>
            <person name="Pan J."/>
            <person name="Luo Z.H."/>
            <person name="Li M."/>
        </authorList>
    </citation>
    <scope>NUCLEOTIDE SEQUENCE [LARGE SCALE GENOMIC DNA]</scope>
    <source>
        <strain evidence="7">SpSt-1257</strain>
    </source>
</reference>
<evidence type="ECO:0000256" key="2">
    <source>
        <dbReference type="ARBA" id="ARBA00022618"/>
    </source>
</evidence>
<evidence type="ECO:0000256" key="3">
    <source>
        <dbReference type="ARBA" id="ARBA00022692"/>
    </source>
</evidence>
<dbReference type="PANTHER" id="PTHR37820:SF1">
    <property type="entry name" value="CELL DIVISION PROTEIN FTSQ"/>
    <property type="match status" value="1"/>
</dbReference>
<gene>
    <name evidence="7" type="ORF">ENO34_00070</name>
</gene>
<protein>
    <submittedName>
        <fullName evidence="7">FtsQ-type POTRA domain-containing protein</fullName>
    </submittedName>
</protein>
<dbReference type="GO" id="GO:0051301">
    <property type="term" value="P:cell division"/>
    <property type="evidence" value="ECO:0007669"/>
    <property type="project" value="UniProtKB-KW"/>
</dbReference>
<comment type="caution">
    <text evidence="7">The sequence shown here is derived from an EMBL/GenBank/DDBJ whole genome shotgun (WGS) entry which is preliminary data.</text>
</comment>
<organism evidence="7">
    <name type="scientific">Sulfurihydrogenibium azorense</name>
    <dbReference type="NCBI Taxonomy" id="309806"/>
    <lineage>
        <taxon>Bacteria</taxon>
        <taxon>Pseudomonadati</taxon>
        <taxon>Aquificota</taxon>
        <taxon>Aquificia</taxon>
        <taxon>Aquificales</taxon>
        <taxon>Hydrogenothermaceae</taxon>
        <taxon>Sulfurihydrogenibium</taxon>
    </lineage>
</organism>
<dbReference type="Proteomes" id="UP000885621">
    <property type="component" value="Unassembled WGS sequence"/>
</dbReference>
<dbReference type="PANTHER" id="PTHR37820">
    <property type="entry name" value="CELL DIVISION PROTEIN DIVIB"/>
    <property type="match status" value="1"/>
</dbReference>
<sequence length="220" mass="25526">MLRKTTIIILWLGICATVGYLSPTLPLVKDIIAIKTVNVKGTDKFKEEDIREIFKSQNWFFLTEDYVNEKLKNYPFVKRAILYKPQIGQVDIIIEERKPFAILNYKGKSYVVDKDGEIIDNKLSEKNDLIKINVINSYLSFRDMLSKVDFIYKNLSINPKEFTFSNGEIAIINENNSTLVFSLDNLEEEVKKAKVFFAKNSIANYSYINFSFDDMIIAKK</sequence>
<accession>A0A832DQM2</accession>
<dbReference type="GO" id="GO:0005886">
    <property type="term" value="C:plasma membrane"/>
    <property type="evidence" value="ECO:0007669"/>
    <property type="project" value="TreeGrafter"/>
</dbReference>
<keyword evidence="3" id="KW-0812">Transmembrane</keyword>
<evidence type="ECO:0000259" key="6">
    <source>
        <dbReference type="Pfam" id="PF08478"/>
    </source>
</evidence>
<feature type="domain" description="POTRA" evidence="6">
    <location>
        <begin position="33"/>
        <end position="97"/>
    </location>
</feature>
<evidence type="ECO:0000313" key="7">
    <source>
        <dbReference type="EMBL" id="HEV08780.1"/>
    </source>
</evidence>
<keyword evidence="1" id="KW-1003">Cell membrane</keyword>
<evidence type="ECO:0000256" key="5">
    <source>
        <dbReference type="ARBA" id="ARBA00023306"/>
    </source>
</evidence>
<keyword evidence="4" id="KW-1133">Transmembrane helix</keyword>
<dbReference type="EMBL" id="DSFC01000004">
    <property type="protein sequence ID" value="HEV08780.1"/>
    <property type="molecule type" value="Genomic_DNA"/>
</dbReference>
<keyword evidence="5" id="KW-0131">Cell cycle</keyword>
<keyword evidence="4" id="KW-0472">Membrane</keyword>
<name>A0A832DQM2_9AQUI</name>
<evidence type="ECO:0000256" key="1">
    <source>
        <dbReference type="ARBA" id="ARBA00022475"/>
    </source>
</evidence>
<keyword evidence="2" id="KW-0132">Cell division</keyword>